<dbReference type="EMBL" id="AMQN01003644">
    <property type="status" value="NOT_ANNOTATED_CDS"/>
    <property type="molecule type" value="Genomic_DNA"/>
</dbReference>
<comment type="subcellular location">
    <subcellularLocation>
        <location evidence="1">Cell membrane</location>
        <topology evidence="1">Multi-pass membrane protein</topology>
    </subcellularLocation>
</comment>
<dbReference type="SMART" id="SM01381">
    <property type="entry name" value="7TM_GPCR_Srsx"/>
    <property type="match status" value="1"/>
</dbReference>
<reference evidence="15" key="1">
    <citation type="submission" date="2012-12" db="EMBL/GenBank/DDBJ databases">
        <authorList>
            <person name="Hellsten U."/>
            <person name="Grimwood J."/>
            <person name="Chapman J.A."/>
            <person name="Shapiro H."/>
            <person name="Aerts A."/>
            <person name="Otillar R.P."/>
            <person name="Terry A.Y."/>
            <person name="Boore J.L."/>
            <person name="Simakov O."/>
            <person name="Marletaz F."/>
            <person name="Cho S.-J."/>
            <person name="Edsinger-Gonzales E."/>
            <person name="Havlak P."/>
            <person name="Kuo D.-H."/>
            <person name="Larsson T."/>
            <person name="Lv J."/>
            <person name="Arendt D."/>
            <person name="Savage R."/>
            <person name="Osoegawa K."/>
            <person name="de Jong P."/>
            <person name="Lindberg D.R."/>
            <person name="Seaver E.C."/>
            <person name="Weisblat D.A."/>
            <person name="Putnam N.H."/>
            <person name="Grigoriev I.V."/>
            <person name="Rokhsar D.S."/>
        </authorList>
    </citation>
    <scope>NUCLEOTIDE SEQUENCE</scope>
    <source>
        <strain evidence="15">I ESC-2004</strain>
    </source>
</reference>
<keyword evidence="7" id="KW-0675">Receptor</keyword>
<dbReference type="EnsemblMetazoa" id="CapteT189113">
    <property type="protein sequence ID" value="CapteP189113"/>
    <property type="gene ID" value="CapteG189113"/>
</dbReference>
<evidence type="ECO:0000256" key="8">
    <source>
        <dbReference type="ARBA" id="ARBA00023180"/>
    </source>
</evidence>
<evidence type="ECO:0000256" key="9">
    <source>
        <dbReference type="ARBA" id="ARBA00023224"/>
    </source>
</evidence>
<evidence type="ECO:0000256" key="3">
    <source>
        <dbReference type="ARBA" id="ARBA00022692"/>
    </source>
</evidence>
<keyword evidence="4 11" id="KW-1133">Transmembrane helix</keyword>
<dbReference type="Proteomes" id="UP000014760">
    <property type="component" value="Unassembled WGS sequence"/>
</dbReference>
<evidence type="ECO:0000256" key="1">
    <source>
        <dbReference type="ARBA" id="ARBA00004651"/>
    </source>
</evidence>
<dbReference type="EMBL" id="KB312379">
    <property type="protein sequence ID" value="ELT87317.1"/>
    <property type="molecule type" value="Genomic_DNA"/>
</dbReference>
<evidence type="ECO:0000256" key="10">
    <source>
        <dbReference type="SAM" id="MobiDB-lite"/>
    </source>
</evidence>
<evidence type="ECO:0000256" key="11">
    <source>
        <dbReference type="SAM" id="Phobius"/>
    </source>
</evidence>
<organism evidence="13">
    <name type="scientific">Capitella teleta</name>
    <name type="common">Polychaete worm</name>
    <dbReference type="NCBI Taxonomy" id="283909"/>
    <lineage>
        <taxon>Eukaryota</taxon>
        <taxon>Metazoa</taxon>
        <taxon>Spiralia</taxon>
        <taxon>Lophotrochozoa</taxon>
        <taxon>Annelida</taxon>
        <taxon>Polychaeta</taxon>
        <taxon>Sedentaria</taxon>
        <taxon>Scolecida</taxon>
        <taxon>Capitellidae</taxon>
        <taxon>Capitella</taxon>
    </lineage>
</organism>
<evidence type="ECO:0000256" key="5">
    <source>
        <dbReference type="ARBA" id="ARBA00023040"/>
    </source>
</evidence>
<dbReference type="AlphaFoldDB" id="R7T3H7"/>
<dbReference type="InterPro" id="IPR000276">
    <property type="entry name" value="GPCR_Rhodpsn"/>
</dbReference>
<dbReference type="PANTHER" id="PTHR24246:SF27">
    <property type="entry name" value="ADENOSINE RECEPTOR, ISOFORM A"/>
    <property type="match status" value="1"/>
</dbReference>
<gene>
    <name evidence="13" type="ORF">CAPTEDRAFT_189113</name>
</gene>
<evidence type="ECO:0000256" key="6">
    <source>
        <dbReference type="ARBA" id="ARBA00023136"/>
    </source>
</evidence>
<evidence type="ECO:0000256" key="4">
    <source>
        <dbReference type="ARBA" id="ARBA00022989"/>
    </source>
</evidence>
<keyword evidence="9" id="KW-0807">Transducer</keyword>
<keyword evidence="8" id="KW-0325">Glycoprotein</keyword>
<sequence>MDTRKSIQSCSSIASLLRSVQSLSLCNLYERQGAVVDCGRDVRLVKTSPRLLIRRSLGEPSRARTTVGFWRQTNLTSGDNSAETLHIERMHPQNGPAKPRRITSGTKSPRRNSWNLEKPRSSLTARYCDTETSQGTLKLDIIVKHINFKPDPNGDKSTDFQSNVSQFYDKILSNKDLYIHALSSMPLLKDNCVVEDLRMGSLHLIVRVLSVESMDTLIRALQSGELGGIMNNTLVSQHLMDSLGLSNLVVQVKMKDAKKVRDELLSVHAMRNTPRHGSGLARPKTSLGICKAGEEGRAIKDISITKLFCTRKLKSIAEHSTVEGTMLIKRLEVLYASLDDFLMTLKLAKPRNLSEFINLSQVMTIYDYLLESPSVGKNVHTDLVKEFVDIVAALKSILIQQSQDMSLLTKDLVMFVHVEELLMAKELREDVLGMCEECYEFPSSWNLTKVKLSPMDDPIFRRLVAFLPETMKRLDQTTQKANVSSNIDVTYEAFTGELLVLVHPMHLCEVAPLHHPPFIATMNRTSLVAYTESEKNLMKWIFVVIGMLGVISNVYTITCIARFRYLRSKVTNILIANLCMCNVLLAIVPVFAVYNYNDEVTLTDSVVEAFSIVALYMSLLILLLIGVDRMIAVADPIGYKIRMTQKKSAIILIIMWIACTALFLGAVIPSMCCSQMQLVFPDGFYDFFVLPLTFVIVITIVAIYLGLLVKFVRQGKQTTQQFSGQFLPAIRRSRYLTKMTLFILVIFLATWIPSMIVLGVGVPKEGSSEAAFARYRWAEHITNSFLHTSSFTNCMVYAFTNPEYRKAYRELLGCKRLQVNPSSVSCL</sequence>
<dbReference type="GO" id="GO:0004930">
    <property type="term" value="F:G protein-coupled receptor activity"/>
    <property type="evidence" value="ECO:0007669"/>
    <property type="project" value="UniProtKB-KW"/>
</dbReference>
<dbReference type="PANTHER" id="PTHR24246">
    <property type="entry name" value="OLFACTORY RECEPTOR AND ADENOSINE RECEPTOR"/>
    <property type="match status" value="1"/>
</dbReference>
<reference evidence="13 15" key="2">
    <citation type="journal article" date="2013" name="Nature">
        <title>Insights into bilaterian evolution from three spiralian genomes.</title>
        <authorList>
            <person name="Simakov O."/>
            <person name="Marletaz F."/>
            <person name="Cho S.J."/>
            <person name="Edsinger-Gonzales E."/>
            <person name="Havlak P."/>
            <person name="Hellsten U."/>
            <person name="Kuo D.H."/>
            <person name="Larsson T."/>
            <person name="Lv J."/>
            <person name="Arendt D."/>
            <person name="Savage R."/>
            <person name="Osoegawa K."/>
            <person name="de Jong P."/>
            <person name="Grimwood J."/>
            <person name="Chapman J.A."/>
            <person name="Shapiro H."/>
            <person name="Aerts A."/>
            <person name="Otillar R.P."/>
            <person name="Terry A.Y."/>
            <person name="Boore J.L."/>
            <person name="Grigoriev I.V."/>
            <person name="Lindberg D.R."/>
            <person name="Seaver E.C."/>
            <person name="Weisblat D.A."/>
            <person name="Putnam N.H."/>
            <person name="Rokhsar D.S."/>
        </authorList>
    </citation>
    <scope>NUCLEOTIDE SEQUENCE</scope>
    <source>
        <strain evidence="13 15">I ESC-2004</strain>
    </source>
</reference>
<keyword evidence="6 11" id="KW-0472">Membrane</keyword>
<feature type="transmembrane region" description="Helical" evidence="11">
    <location>
        <begin position="573"/>
        <end position="594"/>
    </location>
</feature>
<keyword evidence="2" id="KW-1003">Cell membrane</keyword>
<evidence type="ECO:0000313" key="13">
    <source>
        <dbReference type="EMBL" id="ELT87317.1"/>
    </source>
</evidence>
<feature type="domain" description="G-protein coupled receptors family 1 profile" evidence="12">
    <location>
        <begin position="552"/>
        <end position="797"/>
    </location>
</feature>
<feature type="compositionally biased region" description="Polar residues" evidence="10">
    <location>
        <begin position="103"/>
        <end position="115"/>
    </location>
</feature>
<evidence type="ECO:0000256" key="2">
    <source>
        <dbReference type="ARBA" id="ARBA00022475"/>
    </source>
</evidence>
<dbReference type="GO" id="GO:0005886">
    <property type="term" value="C:plasma membrane"/>
    <property type="evidence" value="ECO:0007669"/>
    <property type="project" value="UniProtKB-SubCell"/>
</dbReference>
<dbReference type="PROSITE" id="PS50262">
    <property type="entry name" value="G_PROTEIN_RECEP_F1_2"/>
    <property type="match status" value="1"/>
</dbReference>
<dbReference type="HOGENOM" id="CLU_342651_0_0_1"/>
<evidence type="ECO:0000256" key="7">
    <source>
        <dbReference type="ARBA" id="ARBA00023170"/>
    </source>
</evidence>
<dbReference type="STRING" id="283909.R7T3H7"/>
<evidence type="ECO:0000313" key="14">
    <source>
        <dbReference type="EnsemblMetazoa" id="CapteP189113"/>
    </source>
</evidence>
<keyword evidence="15" id="KW-1185">Reference proteome</keyword>
<reference evidence="14" key="3">
    <citation type="submission" date="2015-06" db="UniProtKB">
        <authorList>
            <consortium name="EnsemblMetazoa"/>
        </authorList>
    </citation>
    <scope>IDENTIFICATION</scope>
</reference>
<dbReference type="InterPro" id="IPR017452">
    <property type="entry name" value="GPCR_Rhodpsn_7TM"/>
</dbReference>
<keyword evidence="3 11" id="KW-0812">Transmembrane</keyword>
<protein>
    <recommendedName>
        <fullName evidence="12">G-protein coupled receptors family 1 profile domain-containing protein</fullName>
    </recommendedName>
</protein>
<proteinExistence type="predicted"/>
<dbReference type="PRINTS" id="PR00237">
    <property type="entry name" value="GPCRRHODOPSN"/>
</dbReference>
<dbReference type="CDD" id="cd00637">
    <property type="entry name" value="7tm_classA_rhodopsin-like"/>
    <property type="match status" value="1"/>
</dbReference>
<name>R7T3H7_CAPTE</name>
<feature type="transmembrane region" description="Helical" evidence="11">
    <location>
        <begin position="648"/>
        <end position="668"/>
    </location>
</feature>
<feature type="transmembrane region" description="Helical" evidence="11">
    <location>
        <begin position="688"/>
        <end position="709"/>
    </location>
</feature>
<dbReference type="SUPFAM" id="SSF81321">
    <property type="entry name" value="Family A G protein-coupled receptor-like"/>
    <property type="match status" value="1"/>
</dbReference>
<feature type="region of interest" description="Disordered" evidence="10">
    <location>
        <begin position="89"/>
        <end position="116"/>
    </location>
</feature>
<dbReference type="Pfam" id="PF00001">
    <property type="entry name" value="7tm_1"/>
    <property type="match status" value="1"/>
</dbReference>
<feature type="transmembrane region" description="Helical" evidence="11">
    <location>
        <begin position="540"/>
        <end position="561"/>
    </location>
</feature>
<dbReference type="Gene3D" id="1.20.1070.10">
    <property type="entry name" value="Rhodopsin 7-helix transmembrane proteins"/>
    <property type="match status" value="1"/>
</dbReference>
<evidence type="ECO:0000313" key="15">
    <source>
        <dbReference type="Proteomes" id="UP000014760"/>
    </source>
</evidence>
<dbReference type="OrthoDB" id="10042731at2759"/>
<keyword evidence="5" id="KW-0297">G-protein coupled receptor</keyword>
<feature type="transmembrane region" description="Helical" evidence="11">
    <location>
        <begin position="606"/>
        <end position="627"/>
    </location>
</feature>
<feature type="transmembrane region" description="Helical" evidence="11">
    <location>
        <begin position="741"/>
        <end position="762"/>
    </location>
</feature>
<accession>R7T3H7</accession>
<evidence type="ECO:0000259" key="12">
    <source>
        <dbReference type="PROSITE" id="PS50262"/>
    </source>
</evidence>